<evidence type="ECO:0000313" key="8">
    <source>
        <dbReference type="EMBL" id="KAK9750535.1"/>
    </source>
</evidence>
<dbReference type="SUPFAM" id="SSF49503">
    <property type="entry name" value="Cupredoxins"/>
    <property type="match status" value="1"/>
</dbReference>
<evidence type="ECO:0000259" key="6">
    <source>
        <dbReference type="PROSITE" id="PS51485"/>
    </source>
</evidence>
<keyword evidence="5" id="KW-0732">Signal</keyword>
<dbReference type="InterPro" id="IPR008972">
    <property type="entry name" value="Cupredoxin"/>
</dbReference>
<evidence type="ECO:0000313" key="7">
    <source>
        <dbReference type="EMBL" id="KAK9750307.1"/>
    </source>
</evidence>
<dbReference type="Proteomes" id="UP001443914">
    <property type="component" value="Unassembled WGS sequence"/>
</dbReference>
<feature type="transmembrane region" description="Helical" evidence="4">
    <location>
        <begin position="156"/>
        <end position="175"/>
    </location>
</feature>
<sequence>MAFRTAFFVTLMVVALGFVSAQTTVDWTLGKSYTSYSTQSFKSGATIVFNYDTSLHNVLVVSKADYEGCTTSSPLQKFTDGKSTVTLKQGAMYFICGTPGHCSQGMKLQVNVGDSGSSTPATPTTPATPSTPTTTPPTDSTPTPTAPAPKDSSGAVAVQAAFGLSLVLGTLFAFMC</sequence>
<dbReference type="GO" id="GO:0005886">
    <property type="term" value="C:plasma membrane"/>
    <property type="evidence" value="ECO:0007669"/>
    <property type="project" value="TreeGrafter"/>
</dbReference>
<dbReference type="Gene3D" id="2.60.40.420">
    <property type="entry name" value="Cupredoxins - blue copper proteins"/>
    <property type="match status" value="1"/>
</dbReference>
<feature type="domain" description="Phytocyanin" evidence="6">
    <location>
        <begin position="25"/>
        <end position="114"/>
    </location>
</feature>
<dbReference type="EMBL" id="JBDFQZ010000002">
    <property type="protein sequence ID" value="KAK9750535.1"/>
    <property type="molecule type" value="Genomic_DNA"/>
</dbReference>
<dbReference type="InterPro" id="IPR039391">
    <property type="entry name" value="Phytocyanin-like"/>
</dbReference>
<dbReference type="InterPro" id="IPR028871">
    <property type="entry name" value="BlueCu_1_BS"/>
</dbReference>
<dbReference type="PROSITE" id="PS51485">
    <property type="entry name" value="PHYTOCYANIN"/>
    <property type="match status" value="1"/>
</dbReference>
<dbReference type="GO" id="GO:0046872">
    <property type="term" value="F:metal ion binding"/>
    <property type="evidence" value="ECO:0007669"/>
    <property type="project" value="UniProtKB-KW"/>
</dbReference>
<accession>A0AAW1MRW6</accession>
<dbReference type="CDD" id="cd04216">
    <property type="entry name" value="Phytocyanin"/>
    <property type="match status" value="1"/>
</dbReference>
<keyword evidence="9" id="KW-1185">Reference proteome</keyword>
<proteinExistence type="predicted"/>
<keyword evidence="2" id="KW-0186">Copper</keyword>
<dbReference type="GO" id="GO:0009055">
    <property type="term" value="F:electron transfer activity"/>
    <property type="evidence" value="ECO:0007669"/>
    <property type="project" value="InterPro"/>
</dbReference>
<feature type="region of interest" description="Disordered" evidence="3">
    <location>
        <begin position="112"/>
        <end position="152"/>
    </location>
</feature>
<reference evidence="8 9" key="1">
    <citation type="submission" date="2024-03" db="EMBL/GenBank/DDBJ databases">
        <title>WGS assembly of Saponaria officinalis var. Norfolk2.</title>
        <authorList>
            <person name="Jenkins J."/>
            <person name="Shu S."/>
            <person name="Grimwood J."/>
            <person name="Barry K."/>
            <person name="Goodstein D."/>
            <person name="Schmutz J."/>
            <person name="Leebens-Mack J."/>
            <person name="Osbourn A."/>
        </authorList>
    </citation>
    <scope>NUCLEOTIDE SEQUENCE [LARGE SCALE GENOMIC DNA]</scope>
    <source>
        <strain evidence="9">cv. Norfolk2</strain>
        <strain evidence="8">JIC</strain>
        <tissue evidence="8">Leaf</tissue>
    </source>
</reference>
<dbReference type="PANTHER" id="PTHR33021:SF350">
    <property type="entry name" value="UCLACYANIN-2"/>
    <property type="match status" value="1"/>
</dbReference>
<evidence type="ECO:0000256" key="2">
    <source>
        <dbReference type="ARBA" id="ARBA00023008"/>
    </source>
</evidence>
<dbReference type="EMBL" id="JBDFQZ010000002">
    <property type="protein sequence ID" value="KAK9750307.1"/>
    <property type="molecule type" value="Genomic_DNA"/>
</dbReference>
<feature type="chain" id="PRO_5044717983" description="Phytocyanin domain-containing protein" evidence="5">
    <location>
        <begin position="22"/>
        <end position="176"/>
    </location>
</feature>
<dbReference type="Pfam" id="PF02298">
    <property type="entry name" value="Cu_bind_like"/>
    <property type="match status" value="1"/>
</dbReference>
<keyword evidence="4" id="KW-1133">Transmembrane helix</keyword>
<organism evidence="8 9">
    <name type="scientific">Saponaria officinalis</name>
    <name type="common">Common soapwort</name>
    <name type="synonym">Lychnis saponaria</name>
    <dbReference type="NCBI Taxonomy" id="3572"/>
    <lineage>
        <taxon>Eukaryota</taxon>
        <taxon>Viridiplantae</taxon>
        <taxon>Streptophyta</taxon>
        <taxon>Embryophyta</taxon>
        <taxon>Tracheophyta</taxon>
        <taxon>Spermatophyta</taxon>
        <taxon>Magnoliopsida</taxon>
        <taxon>eudicotyledons</taxon>
        <taxon>Gunneridae</taxon>
        <taxon>Pentapetalae</taxon>
        <taxon>Caryophyllales</taxon>
        <taxon>Caryophyllaceae</taxon>
        <taxon>Caryophylleae</taxon>
        <taxon>Saponaria</taxon>
    </lineage>
</organism>
<name>A0AAW1MRW6_SAPOF</name>
<keyword evidence="1" id="KW-0479">Metal-binding</keyword>
<evidence type="ECO:0000256" key="1">
    <source>
        <dbReference type="ARBA" id="ARBA00022723"/>
    </source>
</evidence>
<feature type="signal peptide" evidence="5">
    <location>
        <begin position="1"/>
        <end position="21"/>
    </location>
</feature>
<dbReference type="InterPro" id="IPR003245">
    <property type="entry name" value="Phytocyanin_dom"/>
</dbReference>
<protein>
    <recommendedName>
        <fullName evidence="6">Phytocyanin domain-containing protein</fullName>
    </recommendedName>
</protein>
<dbReference type="PANTHER" id="PTHR33021">
    <property type="entry name" value="BLUE COPPER PROTEIN"/>
    <property type="match status" value="1"/>
</dbReference>
<evidence type="ECO:0000256" key="4">
    <source>
        <dbReference type="SAM" id="Phobius"/>
    </source>
</evidence>
<keyword evidence="4" id="KW-0472">Membrane</keyword>
<dbReference type="AlphaFoldDB" id="A0AAW1MRW6"/>
<gene>
    <name evidence="7" type="ORF">RND81_02G186300</name>
    <name evidence="8" type="ORF">RND81_02G203600</name>
</gene>
<evidence type="ECO:0000256" key="5">
    <source>
        <dbReference type="SAM" id="SignalP"/>
    </source>
</evidence>
<evidence type="ECO:0000313" key="9">
    <source>
        <dbReference type="Proteomes" id="UP001443914"/>
    </source>
</evidence>
<evidence type="ECO:0000256" key="3">
    <source>
        <dbReference type="SAM" id="MobiDB-lite"/>
    </source>
</evidence>
<feature type="compositionally biased region" description="Low complexity" evidence="3">
    <location>
        <begin position="117"/>
        <end position="143"/>
    </location>
</feature>
<comment type="caution">
    <text evidence="8">The sequence shown here is derived from an EMBL/GenBank/DDBJ whole genome shotgun (WGS) entry which is preliminary data.</text>
</comment>
<keyword evidence="4" id="KW-0812">Transmembrane</keyword>
<dbReference type="PROSITE" id="PS00196">
    <property type="entry name" value="COPPER_BLUE"/>
    <property type="match status" value="1"/>
</dbReference>